<dbReference type="EMBL" id="CP016793">
    <property type="protein sequence ID" value="ANZ42346.1"/>
    <property type="molecule type" value="Genomic_DNA"/>
</dbReference>
<dbReference type="InterPro" id="IPR042070">
    <property type="entry name" value="PucR_C-HTH_sf"/>
</dbReference>
<proteinExistence type="predicted"/>
<dbReference type="Proteomes" id="UP000093053">
    <property type="component" value="Chromosome"/>
</dbReference>
<dbReference type="KEGG" id="led:BBK82_46955"/>
<dbReference type="RefSeq" id="WP_065920676.1">
    <property type="nucleotide sequence ID" value="NZ_CP016793.1"/>
</dbReference>
<dbReference type="InterPro" id="IPR025736">
    <property type="entry name" value="PucR_C-HTH_dom"/>
</dbReference>
<dbReference type="AlphaFoldDB" id="A0A1B2HXA4"/>
<accession>A0A1B2HXA4</accession>
<dbReference type="InterPro" id="IPR009057">
    <property type="entry name" value="Homeodomain-like_sf"/>
</dbReference>
<organism evidence="2 3">
    <name type="scientific">Lentzea guizhouensis</name>
    <dbReference type="NCBI Taxonomy" id="1586287"/>
    <lineage>
        <taxon>Bacteria</taxon>
        <taxon>Bacillati</taxon>
        <taxon>Actinomycetota</taxon>
        <taxon>Actinomycetes</taxon>
        <taxon>Pseudonocardiales</taxon>
        <taxon>Pseudonocardiaceae</taxon>
        <taxon>Lentzea</taxon>
    </lineage>
</organism>
<feature type="domain" description="PucR C-terminal helix-turn-helix" evidence="1">
    <location>
        <begin position="152"/>
        <end position="210"/>
    </location>
</feature>
<dbReference type="PANTHER" id="PTHR33744:SF1">
    <property type="entry name" value="DNA-BINDING TRANSCRIPTIONAL ACTIVATOR ADER"/>
    <property type="match status" value="1"/>
</dbReference>
<evidence type="ECO:0000259" key="1">
    <source>
        <dbReference type="Pfam" id="PF13556"/>
    </source>
</evidence>
<dbReference type="Gene3D" id="1.10.10.2840">
    <property type="entry name" value="PucR C-terminal helix-turn-helix domain"/>
    <property type="match status" value="1"/>
</dbReference>
<name>A0A1B2HXA4_9PSEU</name>
<dbReference type="SUPFAM" id="SSF46689">
    <property type="entry name" value="Homeodomain-like"/>
    <property type="match status" value="1"/>
</dbReference>
<dbReference type="STRING" id="1586287.BBK82_46955"/>
<reference evidence="2 3" key="1">
    <citation type="submission" date="2016-07" db="EMBL/GenBank/DDBJ databases">
        <title>Complete genome sequence of the Lentzea guizhouensis DHS C013.</title>
        <authorList>
            <person name="Cao C."/>
        </authorList>
    </citation>
    <scope>NUCLEOTIDE SEQUENCE [LARGE SCALE GENOMIC DNA]</scope>
    <source>
        <strain evidence="2 3">DHS C013</strain>
    </source>
</reference>
<evidence type="ECO:0000313" key="3">
    <source>
        <dbReference type="Proteomes" id="UP000093053"/>
    </source>
</evidence>
<dbReference type="InterPro" id="IPR051448">
    <property type="entry name" value="CdaR-like_regulators"/>
</dbReference>
<dbReference type="PANTHER" id="PTHR33744">
    <property type="entry name" value="CARBOHYDRATE DIACID REGULATOR"/>
    <property type="match status" value="1"/>
</dbReference>
<dbReference type="Pfam" id="PF13556">
    <property type="entry name" value="HTH_30"/>
    <property type="match status" value="1"/>
</dbReference>
<protein>
    <recommendedName>
        <fullName evidence="1">PucR C-terminal helix-turn-helix domain-containing protein</fullName>
    </recommendedName>
</protein>
<dbReference type="OrthoDB" id="3696674at2"/>
<keyword evidence="3" id="KW-1185">Reference proteome</keyword>
<sequence length="215" mass="23166">MTTTVLDRPVLDRPVLVDGSALTCAVIAYRASTEDSAAALVAVARQYDDPLVLDGRRGGCLVLPCEQEPAALAKTLHGKAGGEVWMGVARARRHDVAPARATAEDVLRVATGRAPGVYELRNVLADFAVLRQPHVARRLSRMIEPVVAQPSLVSALRAFIAHDGNRAAAARDLDVHRSTLDHRLRQVERLTGCRPTSPRALLTLSTALTACSWSR</sequence>
<gene>
    <name evidence="2" type="ORF">BBK82_46955</name>
</gene>
<evidence type="ECO:0000313" key="2">
    <source>
        <dbReference type="EMBL" id="ANZ42346.1"/>
    </source>
</evidence>